<keyword evidence="1" id="KW-0472">Membrane</keyword>
<dbReference type="AlphaFoldDB" id="A0A218NNE1"/>
<accession>A0A218NNE1</accession>
<keyword evidence="3" id="KW-1185">Reference proteome</keyword>
<evidence type="ECO:0000313" key="3">
    <source>
        <dbReference type="Proteomes" id="UP000197679"/>
    </source>
</evidence>
<dbReference type="KEGG" id="marh:Mia14_0697"/>
<reference evidence="2 3" key="1">
    <citation type="journal article" date="2017" name="Nat. Commun.">
        <title>'ARMAN' archaea depend on association with euryarchaeal host in culture and in situ.</title>
        <authorList>
            <person name="Golyshina O."/>
            <person name="Toshchakov S."/>
            <person name="Makarova K."/>
            <person name="Gavrilov S."/>
            <person name="Korzhenkov A."/>
            <person name="La Cono V."/>
            <person name="Arcadi E."/>
            <person name="Nechitaylo T."/>
            <person name="Ferrer M."/>
            <person name="Kublanov I."/>
            <person name="Wolf Y."/>
            <person name="Yakimov M."/>
            <person name="Golyshin P."/>
            <person name="Slesarev A."/>
            <person name="Kozyavkin S."/>
        </authorList>
    </citation>
    <scope>NUCLEOTIDE SEQUENCE [LARGE SCALE GENOMIC DNA]</scope>
    <source>
        <strain evidence="2 3">Mia14</strain>
    </source>
</reference>
<feature type="transmembrane region" description="Helical" evidence="1">
    <location>
        <begin position="6"/>
        <end position="28"/>
    </location>
</feature>
<keyword evidence="1" id="KW-1133">Transmembrane helix</keyword>
<dbReference type="EMBL" id="CP019964">
    <property type="protein sequence ID" value="ASI13997.1"/>
    <property type="molecule type" value="Genomic_DNA"/>
</dbReference>
<feature type="transmembrane region" description="Helical" evidence="1">
    <location>
        <begin position="49"/>
        <end position="67"/>
    </location>
</feature>
<dbReference type="OrthoDB" id="386765at2157"/>
<evidence type="ECO:0000313" key="2">
    <source>
        <dbReference type="EMBL" id="ASI13997.1"/>
    </source>
</evidence>
<dbReference type="GeneID" id="33314249"/>
<keyword evidence="1" id="KW-0812">Transmembrane</keyword>
<feature type="transmembrane region" description="Helical" evidence="1">
    <location>
        <begin position="173"/>
        <end position="198"/>
    </location>
</feature>
<feature type="transmembrane region" description="Helical" evidence="1">
    <location>
        <begin position="87"/>
        <end position="105"/>
    </location>
</feature>
<protein>
    <submittedName>
        <fullName evidence="2">Multipass membrane protein</fullName>
    </submittedName>
</protein>
<feature type="transmembrane region" description="Helical" evidence="1">
    <location>
        <begin position="126"/>
        <end position="153"/>
    </location>
</feature>
<dbReference type="RefSeq" id="WP_088820259.1">
    <property type="nucleotide sequence ID" value="NZ_CP019964.1"/>
</dbReference>
<name>A0A218NNE1_9ARCH</name>
<proteinExistence type="predicted"/>
<feature type="transmembrane region" description="Helical" evidence="1">
    <location>
        <begin position="297"/>
        <end position="318"/>
    </location>
</feature>
<organism evidence="2 3">
    <name type="scientific">Candidatus Mancarchaeum acidiphilum</name>
    <dbReference type="NCBI Taxonomy" id="1920749"/>
    <lineage>
        <taxon>Archaea</taxon>
        <taxon>Candidatus Micrarchaeota</taxon>
        <taxon>Candidatus Mancarchaeum</taxon>
    </lineage>
</organism>
<dbReference type="Proteomes" id="UP000197679">
    <property type="component" value="Chromosome"/>
</dbReference>
<gene>
    <name evidence="2" type="ORF">Mia14_0697</name>
</gene>
<feature type="transmembrane region" description="Helical" evidence="1">
    <location>
        <begin position="210"/>
        <end position="233"/>
    </location>
</feature>
<sequence length="339" mass="36095">MLGYTIDIYALSIMIAIGGILLGLGYAFNDLNLKRYGKKELLESLVNGIMIGALILAFGQGGVIYNAMESTVTSVSPAIGCGSMSNNYAICFAYNFLINPAYISIDGRSYPSLIDDSLGLLVPLSTIYTILGIIGSMSFSLGVVSITLHSVMAPLLSVGRDIIEILTFANISIYMQAALLKVIGLISLSLLMPIGIVLRSFYFTRRLGGSIIALTIGLFAVLPMMYLLNAVIISNYSTASAGSMATQSLATATAFEGSIFSDIIGNSAAGIGIASFYSSLSGFAKEMNQFFESIVDALAILIIEVVFLPVLSIIMTIISTRELARILGTEISFGRFDVF</sequence>
<evidence type="ECO:0000256" key="1">
    <source>
        <dbReference type="SAM" id="Phobius"/>
    </source>
</evidence>